<dbReference type="AlphaFoldDB" id="A0A2A9NFA8"/>
<feature type="transmembrane region" description="Helical" evidence="5">
    <location>
        <begin position="127"/>
        <end position="149"/>
    </location>
</feature>
<comment type="subcellular location">
    <subcellularLocation>
        <location evidence="1">Membrane</location>
        <topology evidence="1">Multi-pass membrane protein</topology>
    </subcellularLocation>
</comment>
<proteinExistence type="predicted"/>
<feature type="transmembrane region" description="Helical" evidence="5">
    <location>
        <begin position="634"/>
        <end position="651"/>
    </location>
</feature>
<dbReference type="PANTHER" id="PTHR47804:SF1">
    <property type="entry name" value="DUF2421 DOMAIN-CONTAINING PROTEIN"/>
    <property type="match status" value="1"/>
</dbReference>
<sequence>MRSHKIQNTVQDAQETWRSQLSCFKNISPLYRDVLKCSIAYFVASLFTFSPHLSSLMYDLVSYGSDNGGPTPSGHLVATIAVYYNPAKTVGGMVEADFFCFLGLLYSSTVCLVSMTLFWWLESKPGWEWLGNAIAVAWVGVSVSIMAWLKVWMASPSFNTACSMTAIIIFIVLVKEGGLFTLLHVSTNVLCGSLISNIVCYFMWPRTATANLEKHISLTLDSFSTLLRRITDVFLLDDYRSSDMANHEKIHKAVKDHQNSFTILKRDLNEARSEWLPWASSNSDKSWTPYENSVESMNRLAQHLSGLRSSIGLQLELAKSEPSLDQSATCSHQPNAKESLGQSCLSKTPEAALNSLIDDLRPPLKALSSACVTALFRLHESFKQLYEPSQDEVHFKSGDFIELVEAVEKALVRFESTSNHAILRHYKRNSDVQRILYPEVLGTLGLDEKDDMGQNLEPAFLVYFFIFTLQEFAHETVLLIECIEKVYLYEQWRTRSALWFRLYSKVWEVKHWWNRGLENRRASLKRRLCGFSLSCGLSHLLFLVSAAYMIRAERKRHPGFPKVNPHAPNTVQTPSWHQLSGIARYKQMLWILSRKLTEPQSKYAIKAGLATAMLASPAFFDTTRPLFIDYWGDWALISFFVVISPTIGATNHLSLQRVLGTLSGATIAVIVFTLFSEDPITLSIFGFCFSVPCFYVAISRPQYVSASRFILLTYNLTCLYSYNCRQKEVAILDIAIHRAISVTAGVVWAAIISRLWWPAEARRELGKALGEFCLNLGWLYTRLVASNSFTSASEEATGELAQCEDALLASGSGVQQRRDSVKEFMAMELHLQLKLFEVQVLLAQTQHEPRLKGPFPVDLYRDVLTSLQTILDKLHSMRCVTTKEECVRNDFILPVNKQRREMVGNIILTLSILAAAFQLKTPLPPYLPPCEKSRQQLVDAICNLEVVKHHDIKVSRQLLFFAYAITMKGVTNELEFLGRTLQRMFGVIGHSPEEFERLFVMQEELLSSTV</sequence>
<reference evidence="8 9" key="1">
    <citation type="submission" date="2014-02" db="EMBL/GenBank/DDBJ databases">
        <title>Transposable element dynamics among asymbiotic and ectomycorrhizal Amanita fungi.</title>
        <authorList>
            <consortium name="DOE Joint Genome Institute"/>
            <person name="Hess J."/>
            <person name="Skrede I."/>
            <person name="Wolfe B."/>
            <person name="LaButti K."/>
            <person name="Ohm R.A."/>
            <person name="Grigoriev I.V."/>
            <person name="Pringle A."/>
        </authorList>
    </citation>
    <scope>NUCLEOTIDE SEQUENCE [LARGE SCALE GENOMIC DNA]</scope>
    <source>
        <strain evidence="8 9">SKay4041</strain>
    </source>
</reference>
<evidence type="ECO:0000256" key="3">
    <source>
        <dbReference type="ARBA" id="ARBA00022989"/>
    </source>
</evidence>
<protein>
    <submittedName>
        <fullName evidence="8">Uncharacterized protein</fullName>
    </submittedName>
</protein>
<dbReference type="GO" id="GO:0016020">
    <property type="term" value="C:membrane"/>
    <property type="evidence" value="ECO:0007669"/>
    <property type="project" value="UniProtKB-SubCell"/>
</dbReference>
<feature type="transmembrane region" description="Helical" evidence="5">
    <location>
        <begin position="658"/>
        <end position="675"/>
    </location>
</feature>
<feature type="domain" description="Integral membrane bound transporter" evidence="7">
    <location>
        <begin position="630"/>
        <end position="752"/>
    </location>
</feature>
<dbReference type="EMBL" id="KZ302199">
    <property type="protein sequence ID" value="PFH46390.1"/>
    <property type="molecule type" value="Genomic_DNA"/>
</dbReference>
<gene>
    <name evidence="8" type="ORF">AMATHDRAFT_155264</name>
</gene>
<feature type="transmembrane region" description="Helical" evidence="5">
    <location>
        <begin position="681"/>
        <end position="698"/>
    </location>
</feature>
<dbReference type="InterPro" id="IPR049453">
    <property type="entry name" value="Memb_transporter_dom"/>
</dbReference>
<dbReference type="STRING" id="703135.A0A2A9NFA8"/>
<evidence type="ECO:0000259" key="7">
    <source>
        <dbReference type="Pfam" id="PF13515"/>
    </source>
</evidence>
<dbReference type="PANTHER" id="PTHR47804">
    <property type="entry name" value="60S RIBOSOMAL PROTEIN L19"/>
    <property type="match status" value="1"/>
</dbReference>
<keyword evidence="2 5" id="KW-0812">Transmembrane</keyword>
<feature type="domain" description="DUF2421" evidence="6">
    <location>
        <begin position="822"/>
        <end position="928"/>
    </location>
</feature>
<evidence type="ECO:0000259" key="6">
    <source>
        <dbReference type="Pfam" id="PF10334"/>
    </source>
</evidence>
<organism evidence="8 9">
    <name type="scientific">Amanita thiersii Skay4041</name>
    <dbReference type="NCBI Taxonomy" id="703135"/>
    <lineage>
        <taxon>Eukaryota</taxon>
        <taxon>Fungi</taxon>
        <taxon>Dikarya</taxon>
        <taxon>Basidiomycota</taxon>
        <taxon>Agaricomycotina</taxon>
        <taxon>Agaricomycetes</taxon>
        <taxon>Agaricomycetidae</taxon>
        <taxon>Agaricales</taxon>
        <taxon>Pluteineae</taxon>
        <taxon>Amanitaceae</taxon>
        <taxon>Amanita</taxon>
    </lineage>
</organism>
<keyword evidence="4 5" id="KW-0472">Membrane</keyword>
<dbReference type="Proteomes" id="UP000242287">
    <property type="component" value="Unassembled WGS sequence"/>
</dbReference>
<dbReference type="PRINTS" id="PR02047">
    <property type="entry name" value="BREFELDNASP4"/>
</dbReference>
<dbReference type="InterPro" id="IPR052430">
    <property type="entry name" value="IVT-Associated"/>
</dbReference>
<feature type="transmembrane region" description="Helical" evidence="5">
    <location>
        <begin position="528"/>
        <end position="550"/>
    </location>
</feature>
<feature type="transmembrane region" description="Helical" evidence="5">
    <location>
        <begin position="180"/>
        <end position="204"/>
    </location>
</feature>
<dbReference type="Pfam" id="PF13515">
    <property type="entry name" value="FUSC_2"/>
    <property type="match status" value="1"/>
</dbReference>
<dbReference type="InterPro" id="IPR023244">
    <property type="entry name" value="Brefeldin_A-sensitivity_4"/>
</dbReference>
<keyword evidence="3 5" id="KW-1133">Transmembrane helix</keyword>
<feature type="transmembrane region" description="Helical" evidence="5">
    <location>
        <begin position="98"/>
        <end position="121"/>
    </location>
</feature>
<evidence type="ECO:0000256" key="2">
    <source>
        <dbReference type="ARBA" id="ARBA00022692"/>
    </source>
</evidence>
<feature type="transmembrane region" description="Helical" evidence="5">
    <location>
        <begin position="734"/>
        <end position="757"/>
    </location>
</feature>
<evidence type="ECO:0000256" key="4">
    <source>
        <dbReference type="ARBA" id="ARBA00023136"/>
    </source>
</evidence>
<accession>A0A2A9NFA8</accession>
<keyword evidence="9" id="KW-1185">Reference proteome</keyword>
<dbReference type="OrthoDB" id="68611at2759"/>
<dbReference type="Pfam" id="PF10334">
    <property type="entry name" value="BRE4"/>
    <property type="match status" value="1"/>
</dbReference>
<name>A0A2A9NFA8_9AGAR</name>
<feature type="transmembrane region" description="Helical" evidence="5">
    <location>
        <begin position="156"/>
        <end position="174"/>
    </location>
</feature>
<evidence type="ECO:0000256" key="1">
    <source>
        <dbReference type="ARBA" id="ARBA00004141"/>
    </source>
</evidence>
<evidence type="ECO:0000313" key="8">
    <source>
        <dbReference type="EMBL" id="PFH46390.1"/>
    </source>
</evidence>
<evidence type="ECO:0000256" key="5">
    <source>
        <dbReference type="SAM" id="Phobius"/>
    </source>
</evidence>
<evidence type="ECO:0000313" key="9">
    <source>
        <dbReference type="Proteomes" id="UP000242287"/>
    </source>
</evidence>
<dbReference type="InterPro" id="IPR018820">
    <property type="entry name" value="BRE4-related_DUF2421"/>
</dbReference>